<sequence>MSARPAAERNTVEHVREAVFFEGPRAAQKLSRFWILLVLAAVIAAAGVVADSTATVIGAMIVAPMMTPIQGIMVATVLGDRRNLTRSVLLVVAGALAAVGIAYAVGLLSLNDIVAATNGQVSARVNPKLIDLLAALGTGVVGSIALVRKDISDTLPGVAIAISLVPPLSVVGVTLESGAYAQAGGAALLFLTNVAAILVTGIVVMGVYGVRAPDLAPADGAAAEAAPRRPGRALITIVSMVVVIGIPLTLATVSSTSDALRTAQVQQLTRDWLAGTEWDLLGVTSDADALRIRVTGPDPAPSTAALGAALRDAGIDTQGVEVELIPSITRSLDR</sequence>
<feature type="transmembrane region" description="Helical" evidence="1">
    <location>
        <begin position="129"/>
        <end position="147"/>
    </location>
</feature>
<accession>A0A4P6KG95</accession>
<evidence type="ECO:0000313" key="3">
    <source>
        <dbReference type="Proteomes" id="UP000289260"/>
    </source>
</evidence>
<feature type="transmembrane region" description="Helical" evidence="1">
    <location>
        <begin position="231"/>
        <end position="253"/>
    </location>
</feature>
<keyword evidence="3" id="KW-1185">Reference proteome</keyword>
<dbReference type="AlphaFoldDB" id="A0A4P6KG95"/>
<dbReference type="PANTHER" id="PTHR20992">
    <property type="entry name" value="AT15442P-RELATED"/>
    <property type="match status" value="1"/>
</dbReference>
<keyword evidence="1" id="KW-0472">Membrane</keyword>
<dbReference type="KEGG" id="ltr:EVS81_10615"/>
<dbReference type="PANTHER" id="PTHR20992:SF9">
    <property type="entry name" value="AT15442P-RELATED"/>
    <property type="match status" value="1"/>
</dbReference>
<feature type="transmembrane region" description="Helical" evidence="1">
    <location>
        <begin position="33"/>
        <end position="50"/>
    </location>
</feature>
<feature type="transmembrane region" description="Helical" evidence="1">
    <location>
        <begin position="56"/>
        <end position="76"/>
    </location>
</feature>
<organism evidence="2 3">
    <name type="scientific">Leucobacter triazinivorans</name>
    <dbReference type="NCBI Taxonomy" id="1784719"/>
    <lineage>
        <taxon>Bacteria</taxon>
        <taxon>Bacillati</taxon>
        <taxon>Actinomycetota</taxon>
        <taxon>Actinomycetes</taxon>
        <taxon>Micrococcales</taxon>
        <taxon>Microbacteriaceae</taxon>
        <taxon>Leucobacter</taxon>
    </lineage>
</organism>
<keyword evidence="1" id="KW-1133">Transmembrane helix</keyword>
<dbReference type="RefSeq" id="WP_130110363.1">
    <property type="nucleotide sequence ID" value="NZ_CP035806.1"/>
</dbReference>
<proteinExistence type="predicted"/>
<feature type="transmembrane region" description="Helical" evidence="1">
    <location>
        <begin position="154"/>
        <end position="175"/>
    </location>
</feature>
<evidence type="ECO:0000313" key="2">
    <source>
        <dbReference type="EMBL" id="QBE49233.1"/>
    </source>
</evidence>
<protein>
    <submittedName>
        <fullName evidence="2">DUF389 domain-containing protein</fullName>
    </submittedName>
</protein>
<dbReference type="OrthoDB" id="9790659at2"/>
<keyword evidence="1" id="KW-0812">Transmembrane</keyword>
<reference evidence="2 3" key="1">
    <citation type="submission" date="2019-02" db="EMBL/GenBank/DDBJ databases">
        <authorList>
            <person name="Sun L."/>
            <person name="Pan D."/>
            <person name="Wu X."/>
        </authorList>
    </citation>
    <scope>NUCLEOTIDE SEQUENCE [LARGE SCALE GENOMIC DNA]</scope>
    <source>
        <strain evidence="2 3">JW-1</strain>
    </source>
</reference>
<dbReference type="Proteomes" id="UP000289260">
    <property type="component" value="Chromosome"/>
</dbReference>
<dbReference type="Pfam" id="PF04087">
    <property type="entry name" value="DUF389"/>
    <property type="match status" value="1"/>
</dbReference>
<evidence type="ECO:0000256" key="1">
    <source>
        <dbReference type="SAM" id="Phobius"/>
    </source>
</evidence>
<feature type="transmembrane region" description="Helical" evidence="1">
    <location>
        <begin position="187"/>
        <end position="210"/>
    </location>
</feature>
<dbReference type="InterPro" id="IPR005240">
    <property type="entry name" value="DUF389"/>
</dbReference>
<name>A0A4P6KG95_9MICO</name>
<dbReference type="EMBL" id="CP035806">
    <property type="protein sequence ID" value="QBE49233.1"/>
    <property type="molecule type" value="Genomic_DNA"/>
</dbReference>
<gene>
    <name evidence="2" type="ORF">EVS81_10615</name>
</gene>
<feature type="transmembrane region" description="Helical" evidence="1">
    <location>
        <begin position="88"/>
        <end position="109"/>
    </location>
</feature>